<evidence type="ECO:0000313" key="1">
    <source>
        <dbReference type="EMBL" id="EKX98608.1"/>
    </source>
</evidence>
<evidence type="ECO:0000313" key="2">
    <source>
        <dbReference type="Proteomes" id="UP000010433"/>
    </source>
</evidence>
<reference evidence="1 2" key="1">
    <citation type="submission" date="2012-05" db="EMBL/GenBank/DDBJ databases">
        <authorList>
            <person name="Weinstock G."/>
            <person name="Sodergren E."/>
            <person name="Lobos E.A."/>
            <person name="Fulton L."/>
            <person name="Fulton R."/>
            <person name="Courtney L."/>
            <person name="Fronick C."/>
            <person name="O'Laughlin M."/>
            <person name="Godfrey J."/>
            <person name="Wilson R.M."/>
            <person name="Miner T."/>
            <person name="Farmer C."/>
            <person name="Delehaunty K."/>
            <person name="Cordes M."/>
            <person name="Minx P."/>
            <person name="Tomlinson C."/>
            <person name="Chen J."/>
            <person name="Wollam A."/>
            <person name="Pepin K.H."/>
            <person name="Bhonagiri V."/>
            <person name="Zhang X."/>
            <person name="Suruliraj S."/>
            <person name="Warren W."/>
            <person name="Mitreva M."/>
            <person name="Mardis E.R."/>
            <person name="Wilson R.K."/>
        </authorList>
    </citation>
    <scope>NUCLEOTIDE SEQUENCE [LARGE SCALE GENOMIC DNA]</scope>
    <source>
        <strain evidence="1 2">F0055</strain>
    </source>
</reference>
<sequence length="48" mass="5474">MWQEADLPKSLSTDCSLPLFVGHAKDRNVLCLIAKFAKTEGITYFCRR</sequence>
<dbReference type="HOGENOM" id="CLU_3156399_0_0_10"/>
<comment type="caution">
    <text evidence="1">The sequence shown here is derived from an EMBL/GenBank/DDBJ whole genome shotgun (WGS) entry which is preliminary data.</text>
</comment>
<protein>
    <submittedName>
        <fullName evidence="1">Uncharacterized protein</fullName>
    </submittedName>
</protein>
<proteinExistence type="predicted"/>
<dbReference type="EMBL" id="AMEP01000109">
    <property type="protein sequence ID" value="EKX98608.1"/>
    <property type="molecule type" value="Genomic_DNA"/>
</dbReference>
<dbReference type="AlphaFoldDB" id="L1N522"/>
<gene>
    <name evidence="1" type="ORF">HMPREF9151_01952</name>
</gene>
<dbReference type="Proteomes" id="UP000010433">
    <property type="component" value="Unassembled WGS sequence"/>
</dbReference>
<organism evidence="1 2">
    <name type="scientific">Hoylesella saccharolytica F0055</name>
    <dbReference type="NCBI Taxonomy" id="1127699"/>
    <lineage>
        <taxon>Bacteria</taxon>
        <taxon>Pseudomonadati</taxon>
        <taxon>Bacteroidota</taxon>
        <taxon>Bacteroidia</taxon>
        <taxon>Bacteroidales</taxon>
        <taxon>Prevotellaceae</taxon>
        <taxon>Hoylesella</taxon>
    </lineage>
</organism>
<keyword evidence="2" id="KW-1185">Reference proteome</keyword>
<accession>L1N522</accession>
<name>L1N522_9BACT</name>